<organism evidence="3 4">
    <name type="scientific">Thioclava dalianensis</name>
    <dbReference type="NCBI Taxonomy" id="1185766"/>
    <lineage>
        <taxon>Bacteria</taxon>
        <taxon>Pseudomonadati</taxon>
        <taxon>Pseudomonadota</taxon>
        <taxon>Alphaproteobacteria</taxon>
        <taxon>Rhodobacterales</taxon>
        <taxon>Paracoccaceae</taxon>
        <taxon>Thioclava</taxon>
    </lineage>
</organism>
<reference evidence="3 4" key="1">
    <citation type="submission" date="2014-03" db="EMBL/GenBank/DDBJ databases">
        <title>The draft genome sequence of Thioclava dalianensis DLFJ1-1.</title>
        <authorList>
            <person name="Lai Q."/>
            <person name="Shao Z."/>
        </authorList>
    </citation>
    <scope>NUCLEOTIDE SEQUENCE [LARGE SCALE GENOMIC DNA]</scope>
    <source>
        <strain evidence="3 4">DLFJ1-1</strain>
    </source>
</reference>
<gene>
    <name evidence="3" type="ORF">DL1_07420</name>
</gene>
<feature type="domain" description="FAD dependent oxidoreductase" evidence="2">
    <location>
        <begin position="42"/>
        <end position="402"/>
    </location>
</feature>
<comment type="caution">
    <text evidence="3">The sequence shown here is derived from an EMBL/GenBank/DDBJ whole genome shotgun (WGS) entry which is preliminary data.</text>
</comment>
<evidence type="ECO:0000256" key="1">
    <source>
        <dbReference type="ARBA" id="ARBA00023002"/>
    </source>
</evidence>
<dbReference type="GO" id="GO:0005737">
    <property type="term" value="C:cytoplasm"/>
    <property type="evidence" value="ECO:0007669"/>
    <property type="project" value="TreeGrafter"/>
</dbReference>
<dbReference type="PANTHER" id="PTHR13847:SF281">
    <property type="entry name" value="FAD DEPENDENT OXIDOREDUCTASE DOMAIN-CONTAINING PROTEIN"/>
    <property type="match status" value="1"/>
</dbReference>
<dbReference type="GO" id="GO:0016491">
    <property type="term" value="F:oxidoreductase activity"/>
    <property type="evidence" value="ECO:0007669"/>
    <property type="project" value="UniProtKB-KW"/>
</dbReference>
<dbReference type="PANTHER" id="PTHR13847">
    <property type="entry name" value="SARCOSINE DEHYDROGENASE-RELATED"/>
    <property type="match status" value="1"/>
</dbReference>
<dbReference type="InterPro" id="IPR036188">
    <property type="entry name" value="FAD/NAD-bd_sf"/>
</dbReference>
<proteinExistence type="predicted"/>
<dbReference type="Gene3D" id="3.30.9.10">
    <property type="entry name" value="D-Amino Acid Oxidase, subunit A, domain 2"/>
    <property type="match status" value="1"/>
</dbReference>
<dbReference type="AlphaFoldDB" id="A0A074U9P8"/>
<dbReference type="EMBL" id="JHEH01000002">
    <property type="protein sequence ID" value="KEP71407.1"/>
    <property type="molecule type" value="Genomic_DNA"/>
</dbReference>
<evidence type="ECO:0000313" key="4">
    <source>
        <dbReference type="Proteomes" id="UP000027725"/>
    </source>
</evidence>
<dbReference type="Gene3D" id="3.50.50.60">
    <property type="entry name" value="FAD/NAD(P)-binding domain"/>
    <property type="match status" value="1"/>
</dbReference>
<dbReference type="InterPro" id="IPR006076">
    <property type="entry name" value="FAD-dep_OxRdtase"/>
</dbReference>
<accession>A0A074U9P8</accession>
<dbReference type="Proteomes" id="UP000027725">
    <property type="component" value="Unassembled WGS sequence"/>
</dbReference>
<evidence type="ECO:0000259" key="2">
    <source>
        <dbReference type="Pfam" id="PF01266"/>
    </source>
</evidence>
<name>A0A074U9P8_9RHOB</name>
<evidence type="ECO:0000313" key="3">
    <source>
        <dbReference type="EMBL" id="KEP71407.1"/>
    </source>
</evidence>
<protein>
    <submittedName>
        <fullName evidence="3">Gamma-glutamylputrescine oxidoreductase</fullName>
    </submittedName>
</protein>
<dbReference type="Pfam" id="PF01266">
    <property type="entry name" value="DAO"/>
    <property type="match status" value="1"/>
</dbReference>
<dbReference type="SUPFAM" id="SSF51905">
    <property type="entry name" value="FAD/NAD(P)-binding domain"/>
    <property type="match status" value="1"/>
</dbReference>
<keyword evidence="1" id="KW-0560">Oxidoreductase</keyword>
<dbReference type="STRING" id="1185766.SAMN05216224_101330"/>
<sequence>MRGHIFEPGAYEAGSLAGCYWAQTAPDCPDDGPVSGAAKVEFAVIGAGFTGLSAALRLAQGGADVAVLDMHRPGWGASGRNGGFCCVGGASATSGQIRARYGATEAERFHATERAAINHVSTQIERLGLEVDRHSRGELQLAHSPKAFAEMTRDAPDLAKRHGVEASLIAPAELAERGLGAAGMHGALHLDLGFALNPRKLALGLAGAVRAAGGRIHGDSAVLEITQADGYHVLRTTQGEIRAKHLVIATNGYSSDNVPGWLRWRYLPLQSSVLVTRPLSDAEIAAQGWSSDLMAYDSRHLLHYFRLMPDRRMLFGMRGATRWTPNALETHRRETRAHFDAMFPAWRDVEAPHFWSGLLCFSREMVPFVGEMGAGSGVHGAFAYHGNGVAMANWCGDQLARRLLGQASDLPQFFSRTPKRFEMGPWRRAALPLALVRYRVLDRL</sequence>
<dbReference type="eggNOG" id="COG0665">
    <property type="taxonomic scope" value="Bacteria"/>
</dbReference>
<keyword evidence="4" id="KW-1185">Reference proteome</keyword>